<dbReference type="STRING" id="1220535.IMCC14465_05490"/>
<gene>
    <name evidence="1" type="ORF">IMCC14465_05490</name>
</gene>
<name>J9A717_9PROT</name>
<protein>
    <submittedName>
        <fullName evidence="1">Uncharacterized protein</fullName>
    </submittedName>
</protein>
<sequence>MTNDNEKTISLDTHRFKALISAYGSDIAQWPEDNRKWAEAYARDNTDVQNLISYEHWLDDALRDIKANSSDANLDPDAFTRLQYKIVAEATQLPQQTHASSQHAVIGASVQSLTACLLLCACLAAGMFSLPYLPLEAIAATENEESVALLEINPLSSWD</sequence>
<keyword evidence="2" id="KW-1185">Reference proteome</keyword>
<comment type="caution">
    <text evidence="1">The sequence shown here is derived from an EMBL/GenBank/DDBJ whole genome shotgun (WGS) entry which is preliminary data.</text>
</comment>
<dbReference type="OrthoDB" id="7632164at2"/>
<evidence type="ECO:0000313" key="1">
    <source>
        <dbReference type="EMBL" id="EJW22155.1"/>
    </source>
</evidence>
<dbReference type="Proteomes" id="UP000004836">
    <property type="component" value="Unassembled WGS sequence"/>
</dbReference>
<dbReference type="AlphaFoldDB" id="J9A717"/>
<organism evidence="1 2">
    <name type="scientific">alpha proteobacterium IMCC14465</name>
    <dbReference type="NCBI Taxonomy" id="1220535"/>
    <lineage>
        <taxon>Bacteria</taxon>
        <taxon>Pseudomonadati</taxon>
        <taxon>Pseudomonadota</taxon>
        <taxon>Alphaproteobacteria</taxon>
        <taxon>PS1 clade</taxon>
    </lineage>
</organism>
<evidence type="ECO:0000313" key="2">
    <source>
        <dbReference type="Proteomes" id="UP000004836"/>
    </source>
</evidence>
<reference evidence="1 2" key="1">
    <citation type="journal article" date="2012" name="J. Bacteriol.">
        <title>Genome Sequence of Strain IMCC14465, Isolated from the East Sea, Belonging to the PS1 Clade of Alphaproteobacteria.</title>
        <authorList>
            <person name="Yang S.J."/>
            <person name="Kang I."/>
            <person name="Cho J.C."/>
        </authorList>
    </citation>
    <scope>NUCLEOTIDE SEQUENCE [LARGE SCALE GENOMIC DNA]</scope>
    <source>
        <strain evidence="1 2">IMCC14465</strain>
    </source>
</reference>
<accession>J9A717</accession>
<dbReference type="EMBL" id="ALYF01000002">
    <property type="protein sequence ID" value="EJW22155.1"/>
    <property type="molecule type" value="Genomic_DNA"/>
</dbReference>
<proteinExistence type="predicted"/>